<dbReference type="PANTHER" id="PTHR43513">
    <property type="entry name" value="DIHYDROOROTATE DEHYDROGENASE B (NAD(+)), ELECTRON TRANSFER SUBUNIT"/>
    <property type="match status" value="1"/>
</dbReference>
<dbReference type="InterPro" id="IPR050353">
    <property type="entry name" value="PyrK_electron_transfer"/>
</dbReference>
<keyword evidence="1" id="KW-0001">2Fe-2S</keyword>
<dbReference type="DNASU" id="1443204"/>
<keyword evidence="1" id="KW-0411">Iron-sulfur</keyword>
<organism evidence="3 4">
    <name type="scientific">Pyrococcus horikoshii (strain ATCC 700860 / DSM 12428 / JCM 9974 / NBRC 100139 / OT-3)</name>
    <dbReference type="NCBI Taxonomy" id="70601"/>
    <lineage>
        <taxon>Archaea</taxon>
        <taxon>Methanobacteriati</taxon>
        <taxon>Methanobacteriota</taxon>
        <taxon>Thermococci</taxon>
        <taxon>Thermococcales</taxon>
        <taxon>Thermococcaceae</taxon>
        <taxon>Pyrococcus</taxon>
    </lineage>
</organism>
<keyword evidence="1" id="KW-0479">Metal-binding</keyword>
<feature type="binding site" evidence="1">
    <location>
        <position position="229"/>
    </location>
    <ligand>
        <name>[2Fe-2S] cluster</name>
        <dbReference type="ChEBI" id="CHEBI:190135"/>
    </ligand>
</feature>
<accession>O58608</accession>
<dbReference type="PANTHER" id="PTHR43513:SF3">
    <property type="entry name" value="DIHYDROOROTATE DEHYDROGENASE B (NAD(+)), ELECTRON TRANSFER SUBUNIT-RELATED"/>
    <property type="match status" value="1"/>
</dbReference>
<dbReference type="InterPro" id="IPR019480">
    <property type="entry name" value="Dihydroorotate_DH_Fe-S-bd"/>
</dbReference>
<dbReference type="Gene3D" id="3.40.50.80">
    <property type="entry name" value="Nucleotide-binding domain of ferredoxin-NADP reductase (FNR) module"/>
    <property type="match status" value="1"/>
</dbReference>
<dbReference type="InterPro" id="IPR012165">
    <property type="entry name" value="Cyt_c3_hydrogenase_gsu"/>
</dbReference>
<dbReference type="NCBIfam" id="NF004862">
    <property type="entry name" value="PRK06222.1"/>
    <property type="match status" value="1"/>
</dbReference>
<dbReference type="Proteomes" id="UP000000752">
    <property type="component" value="Chromosome"/>
</dbReference>
<proteinExistence type="predicted"/>
<dbReference type="GO" id="GO:0051537">
    <property type="term" value="F:2 iron, 2 sulfur cluster binding"/>
    <property type="evidence" value="ECO:0007669"/>
    <property type="project" value="UniProtKB-KW"/>
</dbReference>
<dbReference type="InterPro" id="IPR017938">
    <property type="entry name" value="Riboflavin_synthase-like_b-brl"/>
</dbReference>
<protein>
    <recommendedName>
        <fullName evidence="2">Dihydroorotate dehydrogenase electron transfer subunit iron-sulphur cluster binding domain-containing protein</fullName>
    </recommendedName>
</protein>
<dbReference type="GO" id="GO:0006221">
    <property type="term" value="P:pyrimidine nucleotide biosynthetic process"/>
    <property type="evidence" value="ECO:0007669"/>
    <property type="project" value="InterPro"/>
</dbReference>
<keyword evidence="4" id="KW-1185">Reference proteome</keyword>
<feature type="domain" description="Dihydroorotate dehydrogenase electron transfer subunit iron-sulphur cluster binding" evidence="2">
    <location>
        <begin position="217"/>
        <end position="253"/>
    </location>
</feature>
<dbReference type="AlphaFoldDB" id="O58608"/>
<dbReference type="Gene3D" id="2.40.30.10">
    <property type="entry name" value="Translation factors"/>
    <property type="match status" value="1"/>
</dbReference>
<feature type="binding site" evidence="1">
    <location>
        <position position="226"/>
    </location>
    <ligand>
        <name>[2Fe-2S] cluster</name>
        <dbReference type="ChEBI" id="CHEBI:190135"/>
    </ligand>
</feature>
<dbReference type="SUPFAM" id="SSF63380">
    <property type="entry name" value="Riboflavin synthase domain-like"/>
    <property type="match status" value="1"/>
</dbReference>
<dbReference type="EMBL" id="BA000001">
    <property type="protein sequence ID" value="BAA29972.1"/>
    <property type="molecule type" value="Genomic_DNA"/>
</dbReference>
<dbReference type="InterPro" id="IPR039261">
    <property type="entry name" value="FNR_nucleotide-bd"/>
</dbReference>
<evidence type="ECO:0000313" key="4">
    <source>
        <dbReference type="Proteomes" id="UP000000752"/>
    </source>
</evidence>
<dbReference type="eggNOG" id="arCOG02199">
    <property type="taxonomic scope" value="Archaea"/>
</dbReference>
<gene>
    <name evidence="3" type="ordered locus">PH0878</name>
</gene>
<keyword evidence="1" id="KW-0408">Iron</keyword>
<feature type="binding site" evidence="1">
    <location>
        <position position="241"/>
    </location>
    <ligand>
        <name>[2Fe-2S] cluster</name>
        <dbReference type="ChEBI" id="CHEBI:190135"/>
    </ligand>
</feature>
<evidence type="ECO:0000259" key="2">
    <source>
        <dbReference type="Pfam" id="PF10418"/>
    </source>
</evidence>
<comment type="cofactor">
    <cofactor evidence="1">
        <name>[2Fe-2S] cluster</name>
        <dbReference type="ChEBI" id="CHEBI:190135"/>
    </cofactor>
    <text evidence="1">Binds 1 [2Fe-2S] cluster per subunit.</text>
</comment>
<dbReference type="CDD" id="cd06219">
    <property type="entry name" value="DHOD_e_trans_like1"/>
    <property type="match status" value="1"/>
</dbReference>
<dbReference type="GO" id="GO:0046872">
    <property type="term" value="F:metal ion binding"/>
    <property type="evidence" value="ECO:0007669"/>
    <property type="project" value="UniProtKB-KW"/>
</dbReference>
<dbReference type="KEGG" id="pho:PH0878"/>
<dbReference type="EnsemblBacteria" id="BAA29972">
    <property type="protein sequence ID" value="BAA29972"/>
    <property type="gene ID" value="BAA29972"/>
</dbReference>
<sequence>MVHMGYKITDKRDLSPIDFFVEVEAPHIAKAWKPGQFVIFILHERGERVPMSVYKAENGRIGMFIRKLGKTSLQLYYEFNVGDEFYSMVGPLGKPIKVKYYGNVVFASDAVCGQAENYATLKAMKEVGNYTISIQTFENAENVYPEEFLAKPVADEHYLTTEDGSVGIKGHYLDIVKELIEKDKVDIIFAGGKLGSLAKLAELTRPYGIPTYATVRQIMVDGTGMCGSCRILYDGEVKFACRDGPVFDAHKVDWEDVLRRANRFLEQERLAKERYLEYLRKKGVI</sequence>
<dbReference type="PIRSF" id="PIRSF006816">
    <property type="entry name" value="Cyc3_hyd_g"/>
    <property type="match status" value="1"/>
</dbReference>
<dbReference type="STRING" id="70601.gene:9377829"/>
<dbReference type="Pfam" id="PF10418">
    <property type="entry name" value="DHODB_Fe-S_bind"/>
    <property type="match status" value="1"/>
</dbReference>
<dbReference type="GO" id="GO:0050660">
    <property type="term" value="F:flavin adenine dinucleotide binding"/>
    <property type="evidence" value="ECO:0007669"/>
    <property type="project" value="InterPro"/>
</dbReference>
<evidence type="ECO:0000256" key="1">
    <source>
        <dbReference type="PIRSR" id="PIRSR006816-2"/>
    </source>
</evidence>
<reference evidence="3 4" key="1">
    <citation type="journal article" date="1998" name="DNA Res.">
        <title>Complete sequence and gene organization of the genome of a hyper-thermophilic archaebacterium, Pyrococcus horikoshii OT3.</title>
        <authorList>
            <person name="Kawarabayasi Y."/>
            <person name="Sawada M."/>
            <person name="Horikawa H."/>
            <person name="Haikawa Y."/>
            <person name="Hino Y."/>
            <person name="Yamamoto S."/>
            <person name="Sekine M."/>
            <person name="Baba S."/>
            <person name="Kosugi H."/>
            <person name="Hosoyama A."/>
            <person name="Nagai Y."/>
            <person name="Sakai M."/>
            <person name="Ogura K."/>
            <person name="Otuka R."/>
            <person name="Nakazawa H."/>
            <person name="Takamiya M."/>
            <person name="Ohfuku Y."/>
            <person name="Funahashi T."/>
            <person name="Tanaka T."/>
            <person name="Kudoh Y."/>
            <person name="Yamazaki J."/>
            <person name="Kushida N."/>
            <person name="Oguchi A."/>
            <person name="Aoki K."/>
            <person name="Nakamura Y."/>
            <person name="Robb T.F."/>
            <person name="Horikoshi K."/>
            <person name="Masuchi Y."/>
            <person name="Shizuya H."/>
            <person name="Kikuchi H."/>
        </authorList>
    </citation>
    <scope>NUCLEOTIDE SEQUENCE [LARGE SCALE GENOMIC DNA]</scope>
    <source>
        <strain evidence="4">ATCC 700860 / DSM 12428 / JCM 9974 / NBRC 100139 / OT-3</strain>
    </source>
</reference>
<dbReference type="SUPFAM" id="SSF52343">
    <property type="entry name" value="Ferredoxin reductase-like, C-terminal NADP-linked domain"/>
    <property type="match status" value="1"/>
</dbReference>
<dbReference type="PIR" id="F71076">
    <property type="entry name" value="F71076"/>
</dbReference>
<name>O58608_PYRHO</name>
<evidence type="ECO:0000313" key="3">
    <source>
        <dbReference type="EMBL" id="BAA29972.1"/>
    </source>
</evidence>